<dbReference type="SUPFAM" id="SSF52317">
    <property type="entry name" value="Class I glutamine amidotransferase-like"/>
    <property type="match status" value="1"/>
</dbReference>
<reference evidence="2" key="1">
    <citation type="journal article" date="2014" name="Int. J. Syst. Evol. Microbiol.">
        <title>Complete genome sequence of Corynebacterium casei LMG S-19264T (=DSM 44701T), isolated from a smear-ripened cheese.</title>
        <authorList>
            <consortium name="US DOE Joint Genome Institute (JGI-PGF)"/>
            <person name="Walter F."/>
            <person name="Albersmeier A."/>
            <person name="Kalinowski J."/>
            <person name="Ruckert C."/>
        </authorList>
    </citation>
    <scope>NUCLEOTIDE SEQUENCE</scope>
    <source>
        <strain evidence="2">CGMCC 1.12997</strain>
    </source>
</reference>
<dbReference type="RefSeq" id="WP_229739245.1">
    <property type="nucleotide sequence ID" value="NZ_BMGT01000002.1"/>
</dbReference>
<protein>
    <submittedName>
        <fullName evidence="2">Dimethylglycine dehydrogenase</fullName>
    </submittedName>
</protein>
<sequence length="236" mass="25266">MTDIASSRHLHIGALIFPRMDQIDFTGPFEVLSQVPDSTFHVIGRDRNPIRDINGLILTPEETMAEAPQLDVLVVPGGYGQQELMDDEAVLSFIRTQAAGAEYVFSVCTGALICGAAGLLRGVRSTTHWASFDLLPYFGAVPVDSRVVVDGRHVSAAGVTAGIDGALTVAALLRGNAAAQKIQLMIEYAPEPAFHSGTPKTAPLEVLKAAREQGREILAARLETAIRVARRLEIAI</sequence>
<dbReference type="InterPro" id="IPR052158">
    <property type="entry name" value="INH-QAR"/>
</dbReference>
<evidence type="ECO:0000313" key="2">
    <source>
        <dbReference type="EMBL" id="GGG78580.1"/>
    </source>
</evidence>
<dbReference type="Gene3D" id="3.40.50.880">
    <property type="match status" value="1"/>
</dbReference>
<evidence type="ECO:0000259" key="1">
    <source>
        <dbReference type="Pfam" id="PF01965"/>
    </source>
</evidence>
<gene>
    <name evidence="2" type="ORF">GCM10011585_22210</name>
</gene>
<dbReference type="InterPro" id="IPR029062">
    <property type="entry name" value="Class_I_gatase-like"/>
</dbReference>
<evidence type="ECO:0000313" key="3">
    <source>
        <dbReference type="Proteomes" id="UP000647241"/>
    </source>
</evidence>
<dbReference type="CDD" id="cd03139">
    <property type="entry name" value="GATase1_PfpI_2"/>
    <property type="match status" value="1"/>
</dbReference>
<feature type="domain" description="DJ-1/PfpI" evidence="1">
    <location>
        <begin position="15"/>
        <end position="169"/>
    </location>
</feature>
<reference evidence="2" key="2">
    <citation type="submission" date="2020-09" db="EMBL/GenBank/DDBJ databases">
        <authorList>
            <person name="Sun Q."/>
            <person name="Zhou Y."/>
        </authorList>
    </citation>
    <scope>NUCLEOTIDE SEQUENCE</scope>
    <source>
        <strain evidence="2">CGMCC 1.12997</strain>
    </source>
</reference>
<comment type="caution">
    <text evidence="2">The sequence shown here is derived from an EMBL/GenBank/DDBJ whole genome shotgun (WGS) entry which is preliminary data.</text>
</comment>
<dbReference type="Pfam" id="PF01965">
    <property type="entry name" value="DJ-1_PfpI"/>
    <property type="match status" value="1"/>
</dbReference>
<keyword evidence="3" id="KW-1185">Reference proteome</keyword>
<dbReference type="Proteomes" id="UP000647241">
    <property type="component" value="Unassembled WGS sequence"/>
</dbReference>
<dbReference type="PANTHER" id="PTHR43130:SF2">
    <property type="entry name" value="DJ-1_PFPI DOMAIN-CONTAINING PROTEIN"/>
    <property type="match status" value="1"/>
</dbReference>
<dbReference type="EMBL" id="BMGT01000002">
    <property type="protein sequence ID" value="GGG78580.1"/>
    <property type="molecule type" value="Genomic_DNA"/>
</dbReference>
<dbReference type="InterPro" id="IPR002818">
    <property type="entry name" value="DJ-1/PfpI"/>
</dbReference>
<dbReference type="GO" id="GO:0006355">
    <property type="term" value="P:regulation of DNA-templated transcription"/>
    <property type="evidence" value="ECO:0007669"/>
    <property type="project" value="TreeGrafter"/>
</dbReference>
<accession>A0A917M5K0</accession>
<proteinExistence type="predicted"/>
<organism evidence="2 3">
    <name type="scientific">Edaphobacter dinghuensis</name>
    <dbReference type="NCBI Taxonomy" id="1560005"/>
    <lineage>
        <taxon>Bacteria</taxon>
        <taxon>Pseudomonadati</taxon>
        <taxon>Acidobacteriota</taxon>
        <taxon>Terriglobia</taxon>
        <taxon>Terriglobales</taxon>
        <taxon>Acidobacteriaceae</taxon>
        <taxon>Edaphobacter</taxon>
    </lineage>
</organism>
<dbReference type="AlphaFoldDB" id="A0A917M5K0"/>
<dbReference type="PANTHER" id="PTHR43130">
    <property type="entry name" value="ARAC-FAMILY TRANSCRIPTIONAL REGULATOR"/>
    <property type="match status" value="1"/>
</dbReference>
<name>A0A917M5K0_9BACT</name>